<dbReference type="CDD" id="cd00383">
    <property type="entry name" value="trans_reg_C"/>
    <property type="match status" value="1"/>
</dbReference>
<dbReference type="InterPro" id="IPR036388">
    <property type="entry name" value="WH-like_DNA-bd_sf"/>
</dbReference>
<evidence type="ECO:0000256" key="1">
    <source>
        <dbReference type="ARBA" id="ARBA00022553"/>
    </source>
</evidence>
<dbReference type="PANTHER" id="PTHR48111">
    <property type="entry name" value="REGULATOR OF RPOS"/>
    <property type="match status" value="1"/>
</dbReference>
<evidence type="ECO:0000313" key="11">
    <source>
        <dbReference type="Proteomes" id="UP000004221"/>
    </source>
</evidence>
<evidence type="ECO:0000256" key="3">
    <source>
        <dbReference type="ARBA" id="ARBA00023015"/>
    </source>
</evidence>
<keyword evidence="2" id="KW-0902">Two-component regulatory system</keyword>
<dbReference type="InterPro" id="IPR001789">
    <property type="entry name" value="Sig_transdc_resp-reg_receiver"/>
</dbReference>
<evidence type="ECO:0000259" key="8">
    <source>
        <dbReference type="PROSITE" id="PS50110"/>
    </source>
</evidence>
<dbReference type="InterPro" id="IPR011006">
    <property type="entry name" value="CheY-like_superfamily"/>
</dbReference>
<dbReference type="Pfam" id="PF00486">
    <property type="entry name" value="Trans_reg_C"/>
    <property type="match status" value="1"/>
</dbReference>
<feature type="domain" description="OmpR/PhoB-type" evidence="9">
    <location>
        <begin position="124"/>
        <end position="223"/>
    </location>
</feature>
<dbReference type="SMART" id="SM00862">
    <property type="entry name" value="Trans_reg_C"/>
    <property type="match status" value="1"/>
</dbReference>
<protein>
    <submittedName>
        <fullName evidence="10">Putative Two-component transcriptional regulator putative transcriptional regulator involved in heavy-metal (Cu/Zn) homeostasis</fullName>
    </submittedName>
</protein>
<dbReference type="RefSeq" id="WP_008474860.1">
    <property type="nucleotide sequence ID" value="NZ_CAGS01000046.1"/>
</dbReference>
<keyword evidence="1 6" id="KW-0597">Phosphoprotein</keyword>
<feature type="domain" description="Response regulatory" evidence="8">
    <location>
        <begin position="2"/>
        <end position="116"/>
    </location>
</feature>
<name>I4ED74_9BACT</name>
<dbReference type="FunFam" id="1.10.10.10:FF:000005">
    <property type="entry name" value="Two-component system response regulator"/>
    <property type="match status" value="1"/>
</dbReference>
<dbReference type="GO" id="GO:0000156">
    <property type="term" value="F:phosphorelay response regulator activity"/>
    <property type="evidence" value="ECO:0007669"/>
    <property type="project" value="TreeGrafter"/>
</dbReference>
<dbReference type="PROSITE" id="PS51755">
    <property type="entry name" value="OMPR_PHOB"/>
    <property type="match status" value="1"/>
</dbReference>
<dbReference type="Gene3D" id="3.40.50.2300">
    <property type="match status" value="1"/>
</dbReference>
<dbReference type="GO" id="GO:0006355">
    <property type="term" value="P:regulation of DNA-templated transcription"/>
    <property type="evidence" value="ECO:0007669"/>
    <property type="project" value="InterPro"/>
</dbReference>
<feature type="modified residue" description="4-aspartylphosphate" evidence="6">
    <location>
        <position position="51"/>
    </location>
</feature>
<proteinExistence type="predicted"/>
<keyword evidence="11" id="KW-1185">Reference proteome</keyword>
<reference evidence="10 11" key="1">
    <citation type="journal article" date="2012" name="ISME J.">
        <title>Nitrification expanded: discovery, physiology and genomics of a nitrite-oxidizing bacterium from the phylum Chloroflexi.</title>
        <authorList>
            <person name="Sorokin D.Y."/>
            <person name="Lucker S."/>
            <person name="Vejmelkova D."/>
            <person name="Kostrikina N.A."/>
            <person name="Kleerebezem R."/>
            <person name="Rijpstra W.I."/>
            <person name="Damste J.S."/>
            <person name="Le Paslier D."/>
            <person name="Muyzer G."/>
            <person name="Wagner M."/>
            <person name="van Loosdrecht M.C."/>
            <person name="Daims H."/>
        </authorList>
    </citation>
    <scope>NUCLEOTIDE SEQUENCE [LARGE SCALE GENOMIC DNA]</scope>
    <source>
        <strain evidence="11">none</strain>
    </source>
</reference>
<dbReference type="GO" id="GO:0032993">
    <property type="term" value="C:protein-DNA complex"/>
    <property type="evidence" value="ECO:0007669"/>
    <property type="project" value="TreeGrafter"/>
</dbReference>
<evidence type="ECO:0000256" key="5">
    <source>
        <dbReference type="ARBA" id="ARBA00023163"/>
    </source>
</evidence>
<dbReference type="PANTHER" id="PTHR48111:SF22">
    <property type="entry name" value="REGULATOR OF RPOS"/>
    <property type="match status" value="1"/>
</dbReference>
<dbReference type="GO" id="GO:0005829">
    <property type="term" value="C:cytosol"/>
    <property type="evidence" value="ECO:0007669"/>
    <property type="project" value="TreeGrafter"/>
</dbReference>
<evidence type="ECO:0000259" key="9">
    <source>
        <dbReference type="PROSITE" id="PS51755"/>
    </source>
</evidence>
<dbReference type="CDD" id="cd19935">
    <property type="entry name" value="REC_OmpR_CusR-like"/>
    <property type="match status" value="1"/>
</dbReference>
<evidence type="ECO:0000256" key="6">
    <source>
        <dbReference type="PROSITE-ProRule" id="PRU00169"/>
    </source>
</evidence>
<dbReference type="EMBL" id="CAGS01000046">
    <property type="protein sequence ID" value="CCF82636.1"/>
    <property type="molecule type" value="Genomic_DNA"/>
</dbReference>
<dbReference type="Pfam" id="PF00072">
    <property type="entry name" value="Response_reg"/>
    <property type="match status" value="1"/>
</dbReference>
<keyword evidence="4 7" id="KW-0238">DNA-binding</keyword>
<dbReference type="PROSITE" id="PS50110">
    <property type="entry name" value="RESPONSE_REGULATORY"/>
    <property type="match status" value="1"/>
</dbReference>
<organism evidence="10 11">
    <name type="scientific">Nitrolancea hollandica Lb</name>
    <dbReference type="NCBI Taxonomy" id="1129897"/>
    <lineage>
        <taxon>Bacteria</taxon>
        <taxon>Pseudomonadati</taxon>
        <taxon>Thermomicrobiota</taxon>
        <taxon>Thermomicrobia</taxon>
        <taxon>Sphaerobacterales</taxon>
        <taxon>Sphaerobacterineae</taxon>
        <taxon>Sphaerobacteraceae</taxon>
        <taxon>Nitrolancea</taxon>
    </lineage>
</organism>
<evidence type="ECO:0000256" key="2">
    <source>
        <dbReference type="ARBA" id="ARBA00023012"/>
    </source>
</evidence>
<dbReference type="SMART" id="SM00448">
    <property type="entry name" value="REC"/>
    <property type="match status" value="1"/>
</dbReference>
<dbReference type="Gene3D" id="1.10.10.10">
    <property type="entry name" value="Winged helix-like DNA-binding domain superfamily/Winged helix DNA-binding domain"/>
    <property type="match status" value="1"/>
</dbReference>
<keyword evidence="5" id="KW-0804">Transcription</keyword>
<dbReference type="AlphaFoldDB" id="I4ED74"/>
<dbReference type="OrthoDB" id="152576at2"/>
<dbReference type="InterPro" id="IPR001867">
    <property type="entry name" value="OmpR/PhoB-type_DNA-bd"/>
</dbReference>
<keyword evidence="3" id="KW-0805">Transcription regulation</keyword>
<evidence type="ECO:0000256" key="7">
    <source>
        <dbReference type="PROSITE-ProRule" id="PRU01091"/>
    </source>
</evidence>
<accession>I4ED74</accession>
<dbReference type="Gene3D" id="6.10.250.690">
    <property type="match status" value="1"/>
</dbReference>
<dbReference type="SUPFAM" id="SSF52172">
    <property type="entry name" value="CheY-like"/>
    <property type="match status" value="1"/>
</dbReference>
<dbReference type="InterPro" id="IPR039420">
    <property type="entry name" value="WalR-like"/>
</dbReference>
<dbReference type="FunFam" id="3.40.50.2300:FF:000001">
    <property type="entry name" value="DNA-binding response regulator PhoB"/>
    <property type="match status" value="1"/>
</dbReference>
<evidence type="ECO:0000256" key="4">
    <source>
        <dbReference type="ARBA" id="ARBA00023125"/>
    </source>
</evidence>
<feature type="DNA-binding region" description="OmpR/PhoB-type" evidence="7">
    <location>
        <begin position="124"/>
        <end position="223"/>
    </location>
</feature>
<gene>
    <name evidence="10" type="ORF">NITHO_140018</name>
</gene>
<evidence type="ECO:0000313" key="10">
    <source>
        <dbReference type="EMBL" id="CCF82636.1"/>
    </source>
</evidence>
<dbReference type="GO" id="GO:0000976">
    <property type="term" value="F:transcription cis-regulatory region binding"/>
    <property type="evidence" value="ECO:0007669"/>
    <property type="project" value="TreeGrafter"/>
</dbReference>
<dbReference type="Proteomes" id="UP000004221">
    <property type="component" value="Unassembled WGS sequence"/>
</dbReference>
<sequence length="227" mass="25976">MRILIVEDEQRLARLLRKSLVDEGHAADVANSGEEALDWIGVATYDAIILDVMLPGMDGIAVCRELRDRRVQAPILLLTARDAIEDRVTGLDAGADDYLTKPFAFAELSARLRALNRRPVETLNPILTVGDLRLDPTTRQVWRGTREYSIPNKEFRILEYLMRHPQRILTRSMIAEHVWDYEFVPEFTNVIDVHIRSLRRRLDDPYPVKRIVTVRGAGYKLVGDECG</sequence>
<comment type="caution">
    <text evidence="10">The sequence shown here is derived from an EMBL/GenBank/DDBJ whole genome shotgun (WGS) entry which is preliminary data.</text>
</comment>